<evidence type="ECO:0000313" key="4">
    <source>
        <dbReference type="Proteomes" id="UP001171111"/>
    </source>
</evidence>
<dbReference type="EMBL" id="JAULJQ010000005">
    <property type="protein sequence ID" value="MDO2409486.1"/>
    <property type="molecule type" value="Genomic_DNA"/>
</dbReference>
<evidence type="ECO:0000313" key="3">
    <source>
        <dbReference type="EMBL" id="MDO2409486.1"/>
    </source>
</evidence>
<gene>
    <name evidence="3" type="ORF">Q2362_05155</name>
</gene>
<evidence type="ECO:0000256" key="2">
    <source>
        <dbReference type="HAMAP-Rule" id="MF_00048"/>
    </source>
</evidence>
<dbReference type="NCBIfam" id="NF009152">
    <property type="entry name" value="PRK12497.2-4"/>
    <property type="match status" value="1"/>
</dbReference>
<reference evidence="3 4" key="1">
    <citation type="submission" date="2023-06" db="EMBL/GenBank/DDBJ databases">
        <title>Campylobacter magnum sp. nov., isolated from cecal contents of domestic pigs (Sus scrofa domesticus).</title>
        <authorList>
            <person name="Papic B."/>
            <person name="Gruntar I."/>
        </authorList>
    </citation>
    <scope>NUCLEOTIDE SEQUENCE [LARGE SCALE GENOMIC DNA]</scope>
    <source>
        <strain evidence="4">34484-21</strain>
    </source>
</reference>
<dbReference type="PANTHER" id="PTHR34039:SF1">
    <property type="entry name" value="UPF0102 PROTEIN YRAN"/>
    <property type="match status" value="1"/>
</dbReference>
<name>A0ABT8T6Z9_9BACT</name>
<keyword evidence="4" id="KW-1185">Reference proteome</keyword>
<protein>
    <recommendedName>
        <fullName evidence="2">UPF0102 protein Q2362_05155</fullName>
    </recommendedName>
</protein>
<comment type="caution">
    <text evidence="3">The sequence shown here is derived from an EMBL/GenBank/DDBJ whole genome shotgun (WGS) entry which is preliminary data.</text>
</comment>
<dbReference type="Proteomes" id="UP001171111">
    <property type="component" value="Unassembled WGS sequence"/>
</dbReference>
<dbReference type="InterPro" id="IPR011335">
    <property type="entry name" value="Restrct_endonuc-II-like"/>
</dbReference>
<dbReference type="SUPFAM" id="SSF52980">
    <property type="entry name" value="Restriction endonuclease-like"/>
    <property type="match status" value="1"/>
</dbReference>
<sequence>MATKNYNFGFEAEDRACEYLQSLGYNIIERNFHSKFGEIDIIAKKADMLHFIEVKATNTANSAIYRITPAKMTKILRTIEFYFLRKGIMCAYEIDALCIDKDKVELIKNITL</sequence>
<organism evidence="3 4">
    <name type="scientific">Campylobacter magnus</name>
    <dbReference type="NCBI Taxonomy" id="3026462"/>
    <lineage>
        <taxon>Bacteria</taxon>
        <taxon>Pseudomonadati</taxon>
        <taxon>Campylobacterota</taxon>
        <taxon>Epsilonproteobacteria</taxon>
        <taxon>Campylobacterales</taxon>
        <taxon>Campylobacteraceae</taxon>
        <taxon>Campylobacter</taxon>
    </lineage>
</organism>
<dbReference type="Pfam" id="PF02021">
    <property type="entry name" value="UPF0102"/>
    <property type="match status" value="1"/>
</dbReference>
<dbReference type="InterPro" id="IPR003509">
    <property type="entry name" value="UPF0102_YraN-like"/>
</dbReference>
<accession>A0ABT8T6Z9</accession>
<dbReference type="InterPro" id="IPR011856">
    <property type="entry name" value="tRNA_endonuc-like_dom_sf"/>
</dbReference>
<dbReference type="HAMAP" id="MF_00048">
    <property type="entry name" value="UPF0102"/>
    <property type="match status" value="1"/>
</dbReference>
<proteinExistence type="inferred from homology"/>
<dbReference type="PANTHER" id="PTHR34039">
    <property type="entry name" value="UPF0102 PROTEIN YRAN"/>
    <property type="match status" value="1"/>
</dbReference>
<comment type="similarity">
    <text evidence="1 2">Belongs to the UPF0102 family.</text>
</comment>
<dbReference type="Gene3D" id="3.40.1350.10">
    <property type="match status" value="1"/>
</dbReference>
<dbReference type="RefSeq" id="WP_302244386.1">
    <property type="nucleotide sequence ID" value="NZ_JAULJQ010000005.1"/>
</dbReference>
<evidence type="ECO:0000256" key="1">
    <source>
        <dbReference type="ARBA" id="ARBA00006738"/>
    </source>
</evidence>